<proteinExistence type="predicted"/>
<dbReference type="PANTHER" id="PTHR47089">
    <property type="entry name" value="ABC TRANSPORTER, PERMEASE PROTEIN"/>
    <property type="match status" value="1"/>
</dbReference>
<keyword evidence="2" id="KW-1003">Cell membrane</keyword>
<comment type="subcellular location">
    <subcellularLocation>
        <location evidence="1">Cell membrane</location>
        <topology evidence="1">Multi-pass membrane protein</topology>
    </subcellularLocation>
</comment>
<feature type="transmembrane region" description="Helical" evidence="7">
    <location>
        <begin position="268"/>
        <end position="290"/>
    </location>
</feature>
<dbReference type="GO" id="GO:0022857">
    <property type="term" value="F:transmembrane transporter activity"/>
    <property type="evidence" value="ECO:0007669"/>
    <property type="project" value="InterPro"/>
</dbReference>
<feature type="transmembrane region" description="Helical" evidence="7">
    <location>
        <begin position="356"/>
        <end position="378"/>
    </location>
</feature>
<reference evidence="8" key="1">
    <citation type="submission" date="2020-11" db="EMBL/GenBank/DDBJ databases">
        <title>Sequencing the genomes of 1000 actinobacteria strains.</title>
        <authorList>
            <person name="Klenk H.-P."/>
        </authorList>
    </citation>
    <scope>NUCLEOTIDE SEQUENCE</scope>
    <source>
        <strain evidence="8">DSM 26152</strain>
    </source>
</reference>
<feature type="transmembrane region" description="Helical" evidence="7">
    <location>
        <begin position="17"/>
        <end position="37"/>
    </location>
</feature>
<keyword evidence="9" id="KW-1185">Reference proteome</keyword>
<organism evidence="8 9">
    <name type="scientific">Zhihengliuella flava</name>
    <dbReference type="NCBI Taxonomy" id="1285193"/>
    <lineage>
        <taxon>Bacteria</taxon>
        <taxon>Bacillati</taxon>
        <taxon>Actinomycetota</taxon>
        <taxon>Actinomycetes</taxon>
        <taxon>Micrococcales</taxon>
        <taxon>Micrococcaceae</taxon>
        <taxon>Zhihengliuella</taxon>
    </lineage>
</organism>
<dbReference type="PANTHER" id="PTHR47089:SF1">
    <property type="entry name" value="GUANOSINE ABC TRANSPORTER PERMEASE PROTEIN NUPP"/>
    <property type="match status" value="1"/>
</dbReference>
<accession>A0A931D8L0</accession>
<gene>
    <name evidence="8" type="ORF">IW252_000780</name>
</gene>
<sequence>MSTPSPSFLARLRSSSALVSVLAIVASFIVGGILIAATDEKTTSAATYFFARPLDTLAAAWDAAAGSYAAMFRGAIFNYDAGTFAGMMRPLTETLTYATPLLTASLGVAVAFRAGLFNIGAQGQLILGAMFATWIGFTLELAWPLHLLLVILGSILGGALWGGLVGWLKAKTGAHEVILTIMLNYVALNLLGYLLNTPVLQRPGSTNPVSPQVNPSGMYPLLFGEDFRLHAGFLVALAATAVVWWLMNRSTLGFEIKAVGSNRHAAKTAGINTVKVTVLAMVIAGALAGMSGAAQVNGTERFLTESVAASIGFDAITVALLGRSHPIGVLFASLLFGAFRAGGLTMQIATGTPIDIVLVVQSLIVLFIAAPPLVRSLFGLGERKKKRERPSKGEPKQAVAAAAGGDK</sequence>
<keyword evidence="5 7" id="KW-0472">Membrane</keyword>
<evidence type="ECO:0000256" key="4">
    <source>
        <dbReference type="ARBA" id="ARBA00022989"/>
    </source>
</evidence>
<dbReference type="GO" id="GO:0005886">
    <property type="term" value="C:plasma membrane"/>
    <property type="evidence" value="ECO:0007669"/>
    <property type="project" value="UniProtKB-SubCell"/>
</dbReference>
<dbReference type="EMBL" id="JADOTZ010000001">
    <property type="protein sequence ID" value="MBG6084013.1"/>
    <property type="molecule type" value="Genomic_DNA"/>
</dbReference>
<evidence type="ECO:0000256" key="2">
    <source>
        <dbReference type="ARBA" id="ARBA00022475"/>
    </source>
</evidence>
<feature type="transmembrane region" description="Helical" evidence="7">
    <location>
        <begin position="119"/>
        <end position="137"/>
    </location>
</feature>
<evidence type="ECO:0000256" key="5">
    <source>
        <dbReference type="ARBA" id="ARBA00023136"/>
    </source>
</evidence>
<feature type="transmembrane region" description="Helical" evidence="7">
    <location>
        <begin position="329"/>
        <end position="350"/>
    </location>
</feature>
<dbReference type="AlphaFoldDB" id="A0A931D8L0"/>
<keyword evidence="8" id="KW-0762">Sugar transport</keyword>
<comment type="caution">
    <text evidence="8">The sequence shown here is derived from an EMBL/GenBank/DDBJ whole genome shotgun (WGS) entry which is preliminary data.</text>
</comment>
<feature type="transmembrane region" description="Helical" evidence="7">
    <location>
        <begin position="143"/>
        <end position="165"/>
    </location>
</feature>
<keyword evidence="3 7" id="KW-0812">Transmembrane</keyword>
<feature type="transmembrane region" description="Helical" evidence="7">
    <location>
        <begin position="227"/>
        <end position="247"/>
    </location>
</feature>
<dbReference type="CDD" id="cd06580">
    <property type="entry name" value="TM_PBP1_transp_TpRbsC_like"/>
    <property type="match status" value="1"/>
</dbReference>
<evidence type="ECO:0000256" key="7">
    <source>
        <dbReference type="SAM" id="Phobius"/>
    </source>
</evidence>
<name>A0A931D8L0_9MICC</name>
<keyword evidence="8" id="KW-0813">Transport</keyword>
<protein>
    <submittedName>
        <fullName evidence="8">Simple sugar transport system permease protein</fullName>
    </submittedName>
</protein>
<evidence type="ECO:0000256" key="1">
    <source>
        <dbReference type="ARBA" id="ARBA00004651"/>
    </source>
</evidence>
<evidence type="ECO:0000256" key="3">
    <source>
        <dbReference type="ARBA" id="ARBA00022692"/>
    </source>
</evidence>
<dbReference type="Pfam" id="PF02653">
    <property type="entry name" value="BPD_transp_2"/>
    <property type="match status" value="1"/>
</dbReference>
<feature type="transmembrane region" description="Helical" evidence="7">
    <location>
        <begin position="177"/>
        <end position="195"/>
    </location>
</feature>
<dbReference type="Proteomes" id="UP000625033">
    <property type="component" value="Unassembled WGS sequence"/>
</dbReference>
<dbReference type="RefSeq" id="WP_196835381.1">
    <property type="nucleotide sequence ID" value="NZ_JADOTZ010000001.1"/>
</dbReference>
<evidence type="ECO:0000313" key="8">
    <source>
        <dbReference type="EMBL" id="MBG6084013.1"/>
    </source>
</evidence>
<keyword evidence="4 7" id="KW-1133">Transmembrane helix</keyword>
<dbReference type="InterPro" id="IPR001851">
    <property type="entry name" value="ABC_transp_permease"/>
</dbReference>
<feature type="region of interest" description="Disordered" evidence="6">
    <location>
        <begin position="383"/>
        <end position="407"/>
    </location>
</feature>
<evidence type="ECO:0000256" key="6">
    <source>
        <dbReference type="SAM" id="MobiDB-lite"/>
    </source>
</evidence>
<feature type="transmembrane region" description="Helical" evidence="7">
    <location>
        <begin position="302"/>
        <end position="322"/>
    </location>
</feature>
<evidence type="ECO:0000313" key="9">
    <source>
        <dbReference type="Proteomes" id="UP000625033"/>
    </source>
</evidence>
<feature type="transmembrane region" description="Helical" evidence="7">
    <location>
        <begin position="94"/>
        <end position="112"/>
    </location>
</feature>